<dbReference type="AlphaFoldDB" id="A0A0B3S339"/>
<protein>
    <submittedName>
        <fullName evidence="1">Uncharacterized protein</fullName>
    </submittedName>
</protein>
<evidence type="ECO:0000313" key="2">
    <source>
        <dbReference type="Proteomes" id="UP000030960"/>
    </source>
</evidence>
<dbReference type="OrthoDB" id="7753598at2"/>
<comment type="caution">
    <text evidence="1">The sequence shown here is derived from an EMBL/GenBank/DDBJ whole genome shotgun (WGS) entry which is preliminary data.</text>
</comment>
<keyword evidence="2" id="KW-1185">Reference proteome</keyword>
<dbReference type="EMBL" id="JSUQ01000007">
    <property type="protein sequence ID" value="KHQ53358.1"/>
    <property type="molecule type" value="Genomic_DNA"/>
</dbReference>
<dbReference type="Gene3D" id="3.20.20.70">
    <property type="entry name" value="Aldolase class I"/>
    <property type="match status" value="1"/>
</dbReference>
<accession>A0A0B3S339</accession>
<dbReference type="STRING" id="561184.SAMN05216376_12235"/>
<organism evidence="1 2">
    <name type="scientific">Mameliella alba</name>
    <dbReference type="NCBI Taxonomy" id="561184"/>
    <lineage>
        <taxon>Bacteria</taxon>
        <taxon>Pseudomonadati</taxon>
        <taxon>Pseudomonadota</taxon>
        <taxon>Alphaproteobacteria</taxon>
        <taxon>Rhodobacterales</taxon>
        <taxon>Roseobacteraceae</taxon>
        <taxon>Mameliella</taxon>
    </lineage>
</organism>
<evidence type="ECO:0000313" key="1">
    <source>
        <dbReference type="EMBL" id="KHQ53358.1"/>
    </source>
</evidence>
<reference evidence="1 2" key="1">
    <citation type="submission" date="2014-10" db="EMBL/GenBank/DDBJ databases">
        <title>Genome sequence of Ponticoccus sp. strain UMTAT08 isolated from clonal culture of toxic dinoflagellate Alexandrium tamiyavanichii.</title>
        <authorList>
            <person name="Gan H.Y."/>
            <person name="Muhd D.-D."/>
            <person name="Mohd Noor M.E."/>
            <person name="Yeong Y.S."/>
            <person name="Usup G."/>
        </authorList>
    </citation>
    <scope>NUCLEOTIDE SEQUENCE [LARGE SCALE GENOMIC DNA]</scope>
    <source>
        <strain evidence="1 2">UMTAT08</strain>
    </source>
</reference>
<gene>
    <name evidence="1" type="ORF">OA50_01887</name>
</gene>
<sequence length="67" mass="7169">MPLISEFTLDLGTPTFASLQSCTGDLVIIEAGSESDYAMTLLPAEVDVLQAQGRRVIAYLNVAVTDH</sequence>
<proteinExistence type="predicted"/>
<dbReference type="Proteomes" id="UP000030960">
    <property type="component" value="Unassembled WGS sequence"/>
</dbReference>
<dbReference type="InterPro" id="IPR013785">
    <property type="entry name" value="Aldolase_TIM"/>
</dbReference>
<name>A0A0B3S339_9RHOB</name>